<name>A0A829HP44_9MYCO</name>
<dbReference type="Pfam" id="PF04191">
    <property type="entry name" value="PEMT"/>
    <property type="match status" value="1"/>
</dbReference>
<comment type="subcellular location">
    <subcellularLocation>
        <location evidence="1">Endomembrane system</location>
        <topology evidence="1">Multi-pass membrane protein</topology>
    </subcellularLocation>
</comment>
<accession>A0A829HP44</accession>
<dbReference type="InterPro" id="IPR007318">
    <property type="entry name" value="Phopholipid_MeTrfase"/>
</dbReference>
<evidence type="ECO:0000256" key="4">
    <source>
        <dbReference type="ARBA" id="ARBA00023136"/>
    </source>
</evidence>
<keyword evidence="2 5" id="KW-0812">Transmembrane</keyword>
<dbReference type="Proteomes" id="UP000014969">
    <property type="component" value="Unassembled WGS sequence"/>
</dbReference>
<feature type="transmembrane region" description="Helical" evidence="5">
    <location>
        <begin position="12"/>
        <end position="32"/>
    </location>
</feature>
<evidence type="ECO:0000313" key="6">
    <source>
        <dbReference type="EMBL" id="EPQ21358.1"/>
    </source>
</evidence>
<dbReference type="InterPro" id="IPR052527">
    <property type="entry name" value="Metal_cation-efflux_comp"/>
</dbReference>
<dbReference type="AlphaFoldDB" id="A0A829HP44"/>
<evidence type="ECO:0000256" key="3">
    <source>
        <dbReference type="ARBA" id="ARBA00022989"/>
    </source>
</evidence>
<gene>
    <name evidence="6" type="ORF">J108_22325</name>
</gene>
<dbReference type="EMBL" id="ATFQ01000033">
    <property type="protein sequence ID" value="EPQ21358.1"/>
    <property type="molecule type" value="Genomic_DNA"/>
</dbReference>
<evidence type="ECO:0000313" key="7">
    <source>
        <dbReference type="Proteomes" id="UP000014969"/>
    </source>
</evidence>
<proteinExistence type="predicted"/>
<comment type="caution">
    <text evidence="6">The sequence shown here is derived from an EMBL/GenBank/DDBJ whole genome shotgun (WGS) entry which is preliminary data.</text>
</comment>
<dbReference type="PANTHER" id="PTHR43847:SF1">
    <property type="entry name" value="BLL3993 PROTEIN"/>
    <property type="match status" value="1"/>
</dbReference>
<evidence type="ECO:0000256" key="5">
    <source>
        <dbReference type="SAM" id="Phobius"/>
    </source>
</evidence>
<feature type="transmembrane region" description="Helical" evidence="5">
    <location>
        <begin position="80"/>
        <end position="102"/>
    </location>
</feature>
<organism evidence="6 7">
    <name type="scientific">Mycobacteroides abscessus subsp. bolletii CRM-0020</name>
    <dbReference type="NCBI Taxonomy" id="1306401"/>
    <lineage>
        <taxon>Bacteria</taxon>
        <taxon>Bacillati</taxon>
        <taxon>Actinomycetota</taxon>
        <taxon>Actinomycetes</taxon>
        <taxon>Mycobacteriales</taxon>
        <taxon>Mycobacteriaceae</taxon>
        <taxon>Mycobacteroides</taxon>
        <taxon>Mycobacteroides abscessus</taxon>
    </lineage>
</organism>
<evidence type="ECO:0000256" key="1">
    <source>
        <dbReference type="ARBA" id="ARBA00004127"/>
    </source>
</evidence>
<keyword evidence="3 5" id="KW-1133">Transmembrane helix</keyword>
<dbReference type="PANTHER" id="PTHR43847">
    <property type="entry name" value="BLL3993 PROTEIN"/>
    <property type="match status" value="1"/>
</dbReference>
<reference evidence="6 7" key="1">
    <citation type="journal article" date="2013" name="Genome Announc.">
        <title>Genome Sequence of an Epidemic Isolate of Mycobacterium abscessus subsp. bolletii from Rio de Janeiro, Brazil.</title>
        <authorList>
            <person name="Davidson R.M."/>
            <person name="Reynolds P.R."/>
            <person name="Farias-Hesson E."/>
            <person name="Duarte R.S."/>
            <person name="Jackson M."/>
            <person name="Strong M."/>
        </authorList>
    </citation>
    <scope>NUCLEOTIDE SEQUENCE [LARGE SCALE GENOMIC DNA]</scope>
    <source>
        <strain evidence="6 7">CRM-0020</strain>
    </source>
</reference>
<protein>
    <submittedName>
        <fullName evidence="6">Membrane protein</fullName>
    </submittedName>
</protein>
<sequence length="230" mass="25166">MKTGGLVKAIGRVVAFGVVELAVFGLVLFLLAGTVDYWQVWTFLVVFALSTWIPAVYLQRADPAAHQRRKRAGPVAETRSLQKVLIGSWYFSLTAMIVISALDHRFGWSSVPPAICAAGDVLVAVGLGVTSLVVIQNSFAASTVRVETGQTLVTTGLYGLVRHPMYTGNFITVVGFPLALGSYWGLACVVPSLLVLIVRIVDEEKLLVEELDGYRAYTRAARYRLMPYIW</sequence>
<feature type="transmembrane region" description="Helical" evidence="5">
    <location>
        <begin position="170"/>
        <end position="198"/>
    </location>
</feature>
<feature type="transmembrane region" description="Helical" evidence="5">
    <location>
        <begin position="38"/>
        <end position="59"/>
    </location>
</feature>
<dbReference type="GO" id="GO:0012505">
    <property type="term" value="C:endomembrane system"/>
    <property type="evidence" value="ECO:0007669"/>
    <property type="project" value="UniProtKB-SubCell"/>
</dbReference>
<evidence type="ECO:0000256" key="2">
    <source>
        <dbReference type="ARBA" id="ARBA00022692"/>
    </source>
</evidence>
<keyword evidence="4 5" id="KW-0472">Membrane</keyword>
<dbReference type="Gene3D" id="1.20.120.1630">
    <property type="match status" value="1"/>
</dbReference>